<dbReference type="AlphaFoldDB" id="A0A401RRL8"/>
<protein>
    <submittedName>
        <fullName evidence="2">Uncharacterized protein</fullName>
    </submittedName>
</protein>
<proteinExistence type="predicted"/>
<reference evidence="2 3" key="1">
    <citation type="journal article" date="2018" name="Nat. Ecol. Evol.">
        <title>Shark genomes provide insights into elasmobranch evolution and the origin of vertebrates.</title>
        <authorList>
            <person name="Hara Y"/>
            <person name="Yamaguchi K"/>
            <person name="Onimaru K"/>
            <person name="Kadota M"/>
            <person name="Koyanagi M"/>
            <person name="Keeley SD"/>
            <person name="Tatsumi K"/>
            <person name="Tanaka K"/>
            <person name="Motone F"/>
            <person name="Kageyama Y"/>
            <person name="Nozu R"/>
            <person name="Adachi N"/>
            <person name="Nishimura O"/>
            <person name="Nakagawa R"/>
            <person name="Tanegashima C"/>
            <person name="Kiyatake I"/>
            <person name="Matsumoto R"/>
            <person name="Murakumo K"/>
            <person name="Nishida K"/>
            <person name="Terakita A"/>
            <person name="Kuratani S"/>
            <person name="Sato K"/>
            <person name="Hyodo S Kuraku.S."/>
        </authorList>
    </citation>
    <scope>NUCLEOTIDE SEQUENCE [LARGE SCALE GENOMIC DNA]</scope>
</reference>
<gene>
    <name evidence="2" type="ORF">chiPu_0019344</name>
</gene>
<sequence length="130" mass="13782">MGPGLGWHRPLTPMKLAMKTGRFIFKKGKSRIGPDPSPGSDRTPVPDRTGPQSRIGPDPSPGSVPPQSRIGPDPSPGSDRTPVPDRTGPLSLIRTPVLDQTGPQSRFRPDPSPGSDRTPVPEQDPSPGLD</sequence>
<keyword evidence="3" id="KW-1185">Reference proteome</keyword>
<organism evidence="2 3">
    <name type="scientific">Chiloscyllium punctatum</name>
    <name type="common">Brownbanded bambooshark</name>
    <name type="synonym">Hemiscyllium punctatum</name>
    <dbReference type="NCBI Taxonomy" id="137246"/>
    <lineage>
        <taxon>Eukaryota</taxon>
        <taxon>Metazoa</taxon>
        <taxon>Chordata</taxon>
        <taxon>Craniata</taxon>
        <taxon>Vertebrata</taxon>
        <taxon>Chondrichthyes</taxon>
        <taxon>Elasmobranchii</taxon>
        <taxon>Galeomorphii</taxon>
        <taxon>Galeoidea</taxon>
        <taxon>Orectolobiformes</taxon>
        <taxon>Hemiscylliidae</taxon>
        <taxon>Chiloscyllium</taxon>
    </lineage>
</organism>
<evidence type="ECO:0000313" key="2">
    <source>
        <dbReference type="EMBL" id="GCC20777.1"/>
    </source>
</evidence>
<name>A0A401RRL8_CHIPU</name>
<dbReference type="Proteomes" id="UP000287033">
    <property type="component" value="Unassembled WGS sequence"/>
</dbReference>
<feature type="region of interest" description="Disordered" evidence="1">
    <location>
        <begin position="20"/>
        <end position="130"/>
    </location>
</feature>
<comment type="caution">
    <text evidence="2">The sequence shown here is derived from an EMBL/GenBank/DDBJ whole genome shotgun (WGS) entry which is preliminary data.</text>
</comment>
<accession>A0A401RRL8</accession>
<evidence type="ECO:0000313" key="3">
    <source>
        <dbReference type="Proteomes" id="UP000287033"/>
    </source>
</evidence>
<dbReference type="EMBL" id="BEZZ01001939">
    <property type="protein sequence ID" value="GCC20777.1"/>
    <property type="molecule type" value="Genomic_DNA"/>
</dbReference>
<evidence type="ECO:0000256" key="1">
    <source>
        <dbReference type="SAM" id="MobiDB-lite"/>
    </source>
</evidence>